<dbReference type="SUPFAM" id="SSF111369">
    <property type="entry name" value="HlyD-like secretion proteins"/>
    <property type="match status" value="2"/>
</dbReference>
<dbReference type="AlphaFoldDB" id="Q1IUY7"/>
<feature type="domain" description="CusB-like beta-barrel" evidence="3">
    <location>
        <begin position="256"/>
        <end position="327"/>
    </location>
</feature>
<dbReference type="GO" id="GO:1990281">
    <property type="term" value="C:efflux pump complex"/>
    <property type="evidence" value="ECO:0007669"/>
    <property type="project" value="TreeGrafter"/>
</dbReference>
<gene>
    <name evidence="6" type="ordered locus">Acid345_0308</name>
</gene>
<dbReference type="Pfam" id="PF25967">
    <property type="entry name" value="RND-MFP_C"/>
    <property type="match status" value="1"/>
</dbReference>
<feature type="domain" description="Multidrug resistance protein MdtA-like C-terminal permuted SH3" evidence="4">
    <location>
        <begin position="332"/>
        <end position="390"/>
    </location>
</feature>
<dbReference type="Gene3D" id="1.10.287.470">
    <property type="entry name" value="Helix hairpin bin"/>
    <property type="match status" value="2"/>
</dbReference>
<dbReference type="InterPro" id="IPR058627">
    <property type="entry name" value="MdtA-like_C"/>
</dbReference>
<dbReference type="FunFam" id="2.40.420.20:FF:000006">
    <property type="entry name" value="RND family efflux transporter MFP subunit"/>
    <property type="match status" value="1"/>
</dbReference>
<dbReference type="PROSITE" id="PS51257">
    <property type="entry name" value="PROKAR_LIPOPROTEIN"/>
    <property type="match status" value="1"/>
</dbReference>
<reference evidence="6 7" key="1">
    <citation type="journal article" date="2009" name="Appl. Environ. Microbiol.">
        <title>Three genomes from the phylum Acidobacteria provide insight into the lifestyles of these microorganisms in soils.</title>
        <authorList>
            <person name="Ward N.L."/>
            <person name="Challacombe J.F."/>
            <person name="Janssen P.H."/>
            <person name="Henrissat B."/>
            <person name="Coutinho P.M."/>
            <person name="Wu M."/>
            <person name="Xie G."/>
            <person name="Haft D.H."/>
            <person name="Sait M."/>
            <person name="Badger J."/>
            <person name="Barabote R.D."/>
            <person name="Bradley B."/>
            <person name="Brettin T.S."/>
            <person name="Brinkac L.M."/>
            <person name="Bruce D."/>
            <person name="Creasy T."/>
            <person name="Daugherty S.C."/>
            <person name="Davidsen T.M."/>
            <person name="DeBoy R.T."/>
            <person name="Detter J.C."/>
            <person name="Dodson R.J."/>
            <person name="Durkin A.S."/>
            <person name="Ganapathy A."/>
            <person name="Gwinn-Giglio M."/>
            <person name="Han C.S."/>
            <person name="Khouri H."/>
            <person name="Kiss H."/>
            <person name="Kothari S.P."/>
            <person name="Madupu R."/>
            <person name="Nelson K.E."/>
            <person name="Nelson W.C."/>
            <person name="Paulsen I."/>
            <person name="Penn K."/>
            <person name="Ren Q."/>
            <person name="Rosovitz M.J."/>
            <person name="Selengut J.D."/>
            <person name="Shrivastava S."/>
            <person name="Sullivan S.A."/>
            <person name="Tapia R."/>
            <person name="Thompson L.S."/>
            <person name="Watkins K.L."/>
            <person name="Yang Q."/>
            <person name="Yu C."/>
            <person name="Zafar N."/>
            <person name="Zhou L."/>
            <person name="Kuske C.R."/>
        </authorList>
    </citation>
    <scope>NUCLEOTIDE SEQUENCE [LARGE SCALE GENOMIC DNA]</scope>
    <source>
        <strain evidence="6 7">Ellin345</strain>
    </source>
</reference>
<keyword evidence="7" id="KW-1185">Reference proteome</keyword>
<dbReference type="OrthoDB" id="106087at2"/>
<dbReference type="Gene3D" id="2.40.50.100">
    <property type="match status" value="2"/>
</dbReference>
<dbReference type="RefSeq" id="WP_011521115.1">
    <property type="nucleotide sequence ID" value="NC_008009.1"/>
</dbReference>
<evidence type="ECO:0000259" key="4">
    <source>
        <dbReference type="Pfam" id="PF25967"/>
    </source>
</evidence>
<organism evidence="6 7">
    <name type="scientific">Koribacter versatilis (strain Ellin345)</name>
    <dbReference type="NCBI Taxonomy" id="204669"/>
    <lineage>
        <taxon>Bacteria</taxon>
        <taxon>Pseudomonadati</taxon>
        <taxon>Acidobacteriota</taxon>
        <taxon>Terriglobia</taxon>
        <taxon>Terriglobales</taxon>
        <taxon>Candidatus Korobacteraceae</taxon>
        <taxon>Candidatus Korobacter</taxon>
    </lineage>
</organism>
<dbReference type="HOGENOM" id="CLU_018816_14_4_0"/>
<proteinExistence type="inferred from homology"/>
<evidence type="ECO:0000259" key="5">
    <source>
        <dbReference type="Pfam" id="PF25973"/>
    </source>
</evidence>
<dbReference type="eggNOG" id="COG0845">
    <property type="taxonomic scope" value="Bacteria"/>
</dbReference>
<evidence type="ECO:0000313" key="6">
    <source>
        <dbReference type="EMBL" id="ABF39313.1"/>
    </source>
</evidence>
<feature type="domain" description="CzcB-like barrel-sandwich hybrid" evidence="5">
    <location>
        <begin position="56"/>
        <end position="247"/>
    </location>
</feature>
<dbReference type="EMBL" id="CP000360">
    <property type="protein sequence ID" value="ABF39313.1"/>
    <property type="molecule type" value="Genomic_DNA"/>
</dbReference>
<dbReference type="Gene3D" id="2.40.420.20">
    <property type="match status" value="1"/>
</dbReference>
<evidence type="ECO:0000313" key="7">
    <source>
        <dbReference type="Proteomes" id="UP000002432"/>
    </source>
</evidence>
<dbReference type="InterPro" id="IPR006143">
    <property type="entry name" value="RND_pump_MFP"/>
</dbReference>
<evidence type="ECO:0000256" key="2">
    <source>
        <dbReference type="ARBA" id="ARBA00022448"/>
    </source>
</evidence>
<evidence type="ECO:0000259" key="3">
    <source>
        <dbReference type="Pfam" id="PF25954"/>
    </source>
</evidence>
<dbReference type="PANTHER" id="PTHR30469:SF15">
    <property type="entry name" value="HLYD FAMILY OF SECRETION PROTEINS"/>
    <property type="match status" value="1"/>
</dbReference>
<dbReference type="Pfam" id="PF25954">
    <property type="entry name" value="Beta-barrel_RND_2"/>
    <property type="match status" value="1"/>
</dbReference>
<sequence>MKTLLLFATTSLFLLAGCSKQEKAPTPEVEVQAEAVAAHEITLHVQGDAVLFALQQAAITPKVSAPVRKFFVQRGARVHRGQLLARLESRDVSAAAEDARGGFQQAESSYKTATQAAVPEEYQKAELDYEQAKTNLDVQQKIFDARQKLFQEGAIPGRDLDTARLNLVQAQSQFNEASKHLESAKAVTREQSMRNAEGQLQSARGKLQVAEASVSYTEIRSPIDGVVTDRPFFDGEMTTPGTPLITVMETSSLLAKAHLPQAEAQQLKPGDDATVTVQGLEKPVPGKVTMVSPALDPGSTTVEVWVKVENKEGALKPGTAARVAIAARTLKDALTIPSSAVLKDDSGKAFVMVVENAMARKRDVQIGITDGDDVQIVEGLKAGEQVITTGSFGLDDKTKVKVVAAEKASDSADDKKSEGKD</sequence>
<dbReference type="GO" id="GO:0015562">
    <property type="term" value="F:efflux transmembrane transporter activity"/>
    <property type="evidence" value="ECO:0007669"/>
    <property type="project" value="InterPro"/>
</dbReference>
<dbReference type="NCBIfam" id="TIGR01730">
    <property type="entry name" value="RND_mfp"/>
    <property type="match status" value="1"/>
</dbReference>
<dbReference type="Gene3D" id="2.40.30.170">
    <property type="match status" value="1"/>
</dbReference>
<dbReference type="PANTHER" id="PTHR30469">
    <property type="entry name" value="MULTIDRUG RESISTANCE PROTEIN MDTA"/>
    <property type="match status" value="1"/>
</dbReference>
<accession>Q1IUY7</accession>
<dbReference type="InterPro" id="IPR058647">
    <property type="entry name" value="BSH_CzcB-like"/>
</dbReference>
<dbReference type="Proteomes" id="UP000002432">
    <property type="component" value="Chromosome"/>
</dbReference>
<dbReference type="Pfam" id="PF25973">
    <property type="entry name" value="BSH_CzcB"/>
    <property type="match status" value="1"/>
</dbReference>
<dbReference type="STRING" id="204669.Acid345_0308"/>
<keyword evidence="2" id="KW-0813">Transport</keyword>
<dbReference type="EnsemblBacteria" id="ABF39313">
    <property type="protein sequence ID" value="ABF39313"/>
    <property type="gene ID" value="Acid345_0308"/>
</dbReference>
<evidence type="ECO:0000256" key="1">
    <source>
        <dbReference type="ARBA" id="ARBA00009477"/>
    </source>
</evidence>
<comment type="similarity">
    <text evidence="1">Belongs to the membrane fusion protein (MFP) (TC 8.A.1) family.</text>
</comment>
<protein>
    <submittedName>
        <fullName evidence="6">Secretion protein HlyD</fullName>
    </submittedName>
</protein>
<dbReference type="KEGG" id="aba:Acid345_0308"/>
<dbReference type="InterPro" id="IPR058792">
    <property type="entry name" value="Beta-barrel_RND_2"/>
</dbReference>
<name>Q1IUY7_KORVE</name>